<evidence type="ECO:0000313" key="6">
    <source>
        <dbReference type="Proteomes" id="UP001259803"/>
    </source>
</evidence>
<dbReference type="EMBL" id="JAVRHS010000018">
    <property type="protein sequence ID" value="MDT0577128.1"/>
    <property type="molecule type" value="Genomic_DNA"/>
</dbReference>
<protein>
    <submittedName>
        <fullName evidence="5">Transketolase</fullName>
    </submittedName>
</protein>
<dbReference type="Pfam" id="PF00456">
    <property type="entry name" value="Transketolase_N"/>
    <property type="match status" value="1"/>
</dbReference>
<evidence type="ECO:0000256" key="2">
    <source>
        <dbReference type="ARBA" id="ARBA00007131"/>
    </source>
</evidence>
<dbReference type="InterPro" id="IPR005474">
    <property type="entry name" value="Transketolase_N"/>
</dbReference>
<comment type="similarity">
    <text evidence="2">Belongs to the transketolase family.</text>
</comment>
<feature type="domain" description="Transketolase N-terminal" evidence="4">
    <location>
        <begin position="28"/>
        <end position="262"/>
    </location>
</feature>
<dbReference type="SUPFAM" id="SSF52518">
    <property type="entry name" value="Thiamin diphosphate-binding fold (THDP-binding)"/>
    <property type="match status" value="1"/>
</dbReference>
<organism evidence="5 6">
    <name type="scientific">Croceicoccus esteveae</name>
    <dbReference type="NCBI Taxonomy" id="3075597"/>
    <lineage>
        <taxon>Bacteria</taxon>
        <taxon>Pseudomonadati</taxon>
        <taxon>Pseudomonadota</taxon>
        <taxon>Alphaproteobacteria</taxon>
        <taxon>Sphingomonadales</taxon>
        <taxon>Erythrobacteraceae</taxon>
        <taxon>Croceicoccus</taxon>
    </lineage>
</organism>
<dbReference type="Gene3D" id="3.40.50.970">
    <property type="match status" value="1"/>
</dbReference>
<name>A0ABU2ZM82_9SPHN</name>
<comment type="caution">
    <text evidence="5">The sequence shown here is derived from an EMBL/GenBank/DDBJ whole genome shotgun (WGS) entry which is preliminary data.</text>
</comment>
<keyword evidence="3" id="KW-0786">Thiamine pyrophosphate</keyword>
<keyword evidence="6" id="KW-1185">Reference proteome</keyword>
<comment type="cofactor">
    <cofactor evidence="1">
        <name>thiamine diphosphate</name>
        <dbReference type="ChEBI" id="CHEBI:58937"/>
    </cofactor>
</comment>
<evidence type="ECO:0000313" key="5">
    <source>
        <dbReference type="EMBL" id="MDT0577128.1"/>
    </source>
</evidence>
<dbReference type="CDD" id="cd02012">
    <property type="entry name" value="TPP_TK"/>
    <property type="match status" value="1"/>
</dbReference>
<dbReference type="PANTHER" id="PTHR47514:SF1">
    <property type="entry name" value="TRANSKETOLASE N-TERMINAL SECTION-RELATED"/>
    <property type="match status" value="1"/>
</dbReference>
<dbReference type="PANTHER" id="PTHR47514">
    <property type="entry name" value="TRANSKETOLASE N-TERMINAL SECTION-RELATED"/>
    <property type="match status" value="1"/>
</dbReference>
<dbReference type="Proteomes" id="UP001259803">
    <property type="component" value="Unassembled WGS sequence"/>
</dbReference>
<evidence type="ECO:0000256" key="3">
    <source>
        <dbReference type="ARBA" id="ARBA00023052"/>
    </source>
</evidence>
<reference evidence="5 6" key="1">
    <citation type="submission" date="2023-09" db="EMBL/GenBank/DDBJ databases">
        <authorList>
            <person name="Rey-Velasco X."/>
        </authorList>
    </citation>
    <scope>NUCLEOTIDE SEQUENCE [LARGE SCALE GENOMIC DNA]</scope>
    <source>
        <strain evidence="5 6">F390</strain>
    </source>
</reference>
<proteinExistence type="inferred from homology"/>
<evidence type="ECO:0000259" key="4">
    <source>
        <dbReference type="Pfam" id="PF00456"/>
    </source>
</evidence>
<evidence type="ECO:0000256" key="1">
    <source>
        <dbReference type="ARBA" id="ARBA00001964"/>
    </source>
</evidence>
<gene>
    <name evidence="5" type="ORF">RM533_13230</name>
</gene>
<sequence>MSQTPPPELASNSDQKPCSMEGLRWRAEWIRLETIRQIAGAGLGHYSSTFSAAELLAVLYYHTLRIDPKNPQWPDRDKFLLGKGHVGVGLWPVLADLGYFPSGWLENFGRIDSPLTDHPIMREVPGVDFSSGSLGHNLSVGVGMCLASRFRSGSDRTFVLLGDGELHEGQVWEAAMSASHFKLGNLVAIVDANGSSADGPTSEVMNIEPIAGRFEAFGWRAVEIDGHDVTQIVQAMDEIPDADSTVPTVIVARTQKGKGVSYMEAAPREWHLGFMGSSDRQQAEQEIRSRIG</sequence>
<dbReference type="InterPro" id="IPR029061">
    <property type="entry name" value="THDP-binding"/>
</dbReference>
<dbReference type="RefSeq" id="WP_311341702.1">
    <property type="nucleotide sequence ID" value="NZ_JAVRHS010000018.1"/>
</dbReference>
<accession>A0ABU2ZM82</accession>